<dbReference type="AlphaFoldDB" id="J9DWL4"/>
<gene>
    <name evidence="1" type="ORF">WUBG_14927</name>
</gene>
<protein>
    <submittedName>
        <fullName evidence="1">Uncharacterized protein</fullName>
    </submittedName>
</protein>
<proteinExistence type="predicted"/>
<sequence>MTASDDKLSKFWKMNCLVIFLFGFTRMPGKYLTYLGMCGFPDFSELLSNSALLDCLILSSSFLSLRAACVTFSAQKWKAESVKRCHKKWLRFLEDQNVASS</sequence>
<name>J9DWL4_WUCBA</name>
<accession>J9DWL4</accession>
<evidence type="ECO:0000313" key="2">
    <source>
        <dbReference type="Proteomes" id="UP000004810"/>
    </source>
</evidence>
<evidence type="ECO:0000313" key="1">
    <source>
        <dbReference type="EMBL" id="EJW74166.1"/>
    </source>
</evidence>
<comment type="caution">
    <text evidence="1">The sequence shown here is derived from an EMBL/GenBank/DDBJ whole genome shotgun (WGS) entry which is preliminary data.</text>
</comment>
<reference evidence="2" key="1">
    <citation type="submission" date="2012-08" db="EMBL/GenBank/DDBJ databases">
        <title>The Genome Sequence of Wuchereria bancrofti.</title>
        <authorList>
            <person name="Nutman T.B."/>
            <person name="Fink D.L."/>
            <person name="Russ C."/>
            <person name="Young S."/>
            <person name="Zeng Q."/>
            <person name="Koehrsen M."/>
            <person name="Alvarado L."/>
            <person name="Berlin A."/>
            <person name="Chapman S.B."/>
            <person name="Chen Z."/>
            <person name="Freedman E."/>
            <person name="Gellesch M."/>
            <person name="Goldberg J."/>
            <person name="Griggs A."/>
            <person name="Gujja S."/>
            <person name="Heilman E.R."/>
            <person name="Heiman D."/>
            <person name="Hepburn T."/>
            <person name="Howarth C."/>
            <person name="Jen D."/>
            <person name="Larson L."/>
            <person name="Lewis B."/>
            <person name="Mehta T."/>
            <person name="Park D."/>
            <person name="Pearson M."/>
            <person name="Roberts A."/>
            <person name="Saif S."/>
            <person name="Shea T."/>
            <person name="Shenoy N."/>
            <person name="Sisk P."/>
            <person name="Stolte C."/>
            <person name="Sykes S."/>
            <person name="Walk T."/>
            <person name="White J."/>
            <person name="Yandava C."/>
            <person name="Haas B."/>
            <person name="Henn M.R."/>
            <person name="Nusbaum C."/>
            <person name="Birren B."/>
        </authorList>
    </citation>
    <scope>NUCLEOTIDE SEQUENCE [LARGE SCALE GENOMIC DNA]</scope>
    <source>
        <strain evidence="2">NA</strain>
    </source>
</reference>
<organism evidence="1 2">
    <name type="scientific">Wuchereria bancrofti</name>
    <dbReference type="NCBI Taxonomy" id="6293"/>
    <lineage>
        <taxon>Eukaryota</taxon>
        <taxon>Metazoa</taxon>
        <taxon>Ecdysozoa</taxon>
        <taxon>Nematoda</taxon>
        <taxon>Chromadorea</taxon>
        <taxon>Rhabditida</taxon>
        <taxon>Spirurina</taxon>
        <taxon>Spiruromorpha</taxon>
        <taxon>Filarioidea</taxon>
        <taxon>Onchocercidae</taxon>
        <taxon>Wuchereria</taxon>
    </lineage>
</organism>
<dbReference type="EMBL" id="ADBV01012740">
    <property type="protein sequence ID" value="EJW74166.1"/>
    <property type="molecule type" value="Genomic_DNA"/>
</dbReference>
<dbReference type="Proteomes" id="UP000004810">
    <property type="component" value="Unassembled WGS sequence"/>
</dbReference>